<feature type="signal peptide" evidence="1">
    <location>
        <begin position="1"/>
        <end position="31"/>
    </location>
</feature>
<protein>
    <recommendedName>
        <fullName evidence="4">Secreted protein</fullName>
    </recommendedName>
</protein>
<dbReference type="EMBL" id="JBBPHU010000001">
    <property type="protein sequence ID" value="KAK7523470.1"/>
    <property type="molecule type" value="Genomic_DNA"/>
</dbReference>
<name>A0ABR1KYP8_9PEZI</name>
<feature type="chain" id="PRO_5046931798" description="Secreted protein" evidence="1">
    <location>
        <begin position="32"/>
        <end position="71"/>
    </location>
</feature>
<evidence type="ECO:0000313" key="3">
    <source>
        <dbReference type="Proteomes" id="UP001363622"/>
    </source>
</evidence>
<accession>A0ABR1KYP8</accession>
<proteinExistence type="predicted"/>
<sequence length="71" mass="7789">MSSIHFFPHRSQTSSVWVCLFVVADAASASALRVASALLLQPPLSCGKTSHRYNTCNCEWPVTTTLRPTTH</sequence>
<comment type="caution">
    <text evidence="2">The sequence shown here is derived from an EMBL/GenBank/DDBJ whole genome shotgun (WGS) entry which is preliminary data.</text>
</comment>
<evidence type="ECO:0000256" key="1">
    <source>
        <dbReference type="SAM" id="SignalP"/>
    </source>
</evidence>
<dbReference type="Proteomes" id="UP001363622">
    <property type="component" value="Unassembled WGS sequence"/>
</dbReference>
<organism evidence="2 3">
    <name type="scientific">Phyllosticta citriasiana</name>
    <dbReference type="NCBI Taxonomy" id="595635"/>
    <lineage>
        <taxon>Eukaryota</taxon>
        <taxon>Fungi</taxon>
        <taxon>Dikarya</taxon>
        <taxon>Ascomycota</taxon>
        <taxon>Pezizomycotina</taxon>
        <taxon>Dothideomycetes</taxon>
        <taxon>Dothideomycetes incertae sedis</taxon>
        <taxon>Botryosphaeriales</taxon>
        <taxon>Phyllostictaceae</taxon>
        <taxon>Phyllosticta</taxon>
    </lineage>
</organism>
<keyword evidence="3" id="KW-1185">Reference proteome</keyword>
<keyword evidence="1" id="KW-0732">Signal</keyword>
<evidence type="ECO:0000313" key="2">
    <source>
        <dbReference type="EMBL" id="KAK7523470.1"/>
    </source>
</evidence>
<reference evidence="2 3" key="1">
    <citation type="submission" date="2024-04" db="EMBL/GenBank/DDBJ databases">
        <title>Phyllosticta paracitricarpa is synonymous to the EU quarantine fungus P. citricarpa based on phylogenomic analyses.</title>
        <authorList>
            <consortium name="Lawrence Berkeley National Laboratory"/>
            <person name="Van Ingen-Buijs V.A."/>
            <person name="Van Westerhoven A.C."/>
            <person name="Haridas S."/>
            <person name="Skiadas P."/>
            <person name="Martin F."/>
            <person name="Groenewald J.Z."/>
            <person name="Crous P.W."/>
            <person name="Seidl M.F."/>
        </authorList>
    </citation>
    <scope>NUCLEOTIDE SEQUENCE [LARGE SCALE GENOMIC DNA]</scope>
    <source>
        <strain evidence="2 3">CBS 123371</strain>
    </source>
</reference>
<gene>
    <name evidence="2" type="ORF">IWZ03DRAFT_364679</name>
</gene>
<evidence type="ECO:0008006" key="4">
    <source>
        <dbReference type="Google" id="ProtNLM"/>
    </source>
</evidence>